<dbReference type="InterPro" id="IPR016195">
    <property type="entry name" value="Pol/histidinol_Pase-like"/>
</dbReference>
<evidence type="ECO:0000256" key="3">
    <source>
        <dbReference type="ARBA" id="ARBA00022694"/>
    </source>
</evidence>
<name>A0A5M3MHK4_CONPW</name>
<dbReference type="EMBL" id="JH711582">
    <property type="protein sequence ID" value="EIW78115.1"/>
    <property type="molecule type" value="Genomic_DNA"/>
</dbReference>
<dbReference type="SUPFAM" id="SSF89550">
    <property type="entry name" value="PHP domain-like"/>
    <property type="match status" value="1"/>
</dbReference>
<dbReference type="RefSeq" id="XP_007771202.1">
    <property type="nucleotide sequence ID" value="XM_007773012.1"/>
</dbReference>
<dbReference type="GeneID" id="19203529"/>
<feature type="compositionally biased region" description="Polar residues" evidence="4">
    <location>
        <begin position="293"/>
        <end position="308"/>
    </location>
</feature>
<evidence type="ECO:0000313" key="6">
    <source>
        <dbReference type="Proteomes" id="UP000053558"/>
    </source>
</evidence>
<keyword evidence="6" id="KW-1185">Reference proteome</keyword>
<dbReference type="PANTHER" id="PTHR13031:SF0">
    <property type="entry name" value="RIBONUCLEASE P PROTEIN SUBUNIT P30"/>
    <property type="match status" value="1"/>
</dbReference>
<sequence length="377" mass="39902">MFFDLNIPVPDSGFKPTQTSKKNKGKQPQTAPSAPAHSPAQIRAVETRVDLLIHLGYNVIAFSQTVYSKLDQKTHANVLDSLVSQLAKRPGIVFLKRLNIILDADSEKGFGLTNANLSLVEPYDLISLTPTTASTFSLACLTHSLPSALTAHVISLPLTAPRLPFHLKHTLVRTAIKNGAVFEINYAGALGSDGDGSSSADASGASSKRNWWAAAREIVRVTKGKGLIVSGGVVDDADFRAPRDVANLVALLGLAQNVAHDCSTTSPKSLVLRAGTRRTYRAVFSEPTVVIPGQTTQGDLASAETSAPGTVPDPAQAPSTPVAPSAATLTLPQKPSKKRTRDEDQPNQISSKPGVDAPQTDGEGARKKKKGKNKEKV</sequence>
<feature type="compositionally biased region" description="Low complexity" evidence="4">
    <location>
        <begin position="314"/>
        <end position="332"/>
    </location>
</feature>
<dbReference type="Pfam" id="PF01876">
    <property type="entry name" value="RNase_P_p30"/>
    <property type="match status" value="1"/>
</dbReference>
<evidence type="ECO:0000256" key="4">
    <source>
        <dbReference type="SAM" id="MobiDB-lite"/>
    </source>
</evidence>
<feature type="compositionally biased region" description="Polar residues" evidence="4">
    <location>
        <begin position="15"/>
        <end position="32"/>
    </location>
</feature>
<feature type="region of interest" description="Disordered" evidence="4">
    <location>
        <begin position="293"/>
        <end position="377"/>
    </location>
</feature>
<comment type="subcellular location">
    <subcellularLocation>
        <location evidence="1">Nucleus</location>
    </subcellularLocation>
</comment>
<dbReference type="Proteomes" id="UP000053558">
    <property type="component" value="Unassembled WGS sequence"/>
</dbReference>
<protein>
    <submittedName>
        <fullName evidence="5">PHP domain-like protein</fullName>
    </submittedName>
</protein>
<dbReference type="AlphaFoldDB" id="A0A5M3MHK4"/>
<evidence type="ECO:0000256" key="2">
    <source>
        <dbReference type="ARBA" id="ARBA00007331"/>
    </source>
</evidence>
<accession>A0A5M3MHK4</accession>
<feature type="compositionally biased region" description="Basic residues" evidence="4">
    <location>
        <begin position="366"/>
        <end position="377"/>
    </location>
</feature>
<dbReference type="OrthoDB" id="17948at2759"/>
<comment type="caution">
    <text evidence="5">The sequence shown here is derived from an EMBL/GenBank/DDBJ whole genome shotgun (WGS) entry which is preliminary data.</text>
</comment>
<dbReference type="KEGG" id="cput:CONPUDRAFT_156124"/>
<reference evidence="6" key="1">
    <citation type="journal article" date="2012" name="Science">
        <title>The Paleozoic origin of enzymatic lignin decomposition reconstructed from 31 fungal genomes.</title>
        <authorList>
            <person name="Floudas D."/>
            <person name="Binder M."/>
            <person name="Riley R."/>
            <person name="Barry K."/>
            <person name="Blanchette R.A."/>
            <person name="Henrissat B."/>
            <person name="Martinez A.T."/>
            <person name="Otillar R."/>
            <person name="Spatafora J.W."/>
            <person name="Yadav J.S."/>
            <person name="Aerts A."/>
            <person name="Benoit I."/>
            <person name="Boyd A."/>
            <person name="Carlson A."/>
            <person name="Copeland A."/>
            <person name="Coutinho P.M."/>
            <person name="de Vries R.P."/>
            <person name="Ferreira P."/>
            <person name="Findley K."/>
            <person name="Foster B."/>
            <person name="Gaskell J."/>
            <person name="Glotzer D."/>
            <person name="Gorecki P."/>
            <person name="Heitman J."/>
            <person name="Hesse C."/>
            <person name="Hori C."/>
            <person name="Igarashi K."/>
            <person name="Jurgens J.A."/>
            <person name="Kallen N."/>
            <person name="Kersten P."/>
            <person name="Kohler A."/>
            <person name="Kuees U."/>
            <person name="Kumar T.K.A."/>
            <person name="Kuo A."/>
            <person name="LaButti K."/>
            <person name="Larrondo L.F."/>
            <person name="Lindquist E."/>
            <person name="Ling A."/>
            <person name="Lombard V."/>
            <person name="Lucas S."/>
            <person name="Lundell T."/>
            <person name="Martin R."/>
            <person name="McLaughlin D.J."/>
            <person name="Morgenstern I."/>
            <person name="Morin E."/>
            <person name="Murat C."/>
            <person name="Nagy L.G."/>
            <person name="Nolan M."/>
            <person name="Ohm R.A."/>
            <person name="Patyshakuliyeva A."/>
            <person name="Rokas A."/>
            <person name="Ruiz-Duenas F.J."/>
            <person name="Sabat G."/>
            <person name="Salamov A."/>
            <person name="Samejima M."/>
            <person name="Schmutz J."/>
            <person name="Slot J.C."/>
            <person name="St John F."/>
            <person name="Stenlid J."/>
            <person name="Sun H."/>
            <person name="Sun S."/>
            <person name="Syed K."/>
            <person name="Tsang A."/>
            <person name="Wiebenga A."/>
            <person name="Young D."/>
            <person name="Pisabarro A."/>
            <person name="Eastwood D.C."/>
            <person name="Martin F."/>
            <person name="Cullen D."/>
            <person name="Grigoriev I.V."/>
            <person name="Hibbett D.S."/>
        </authorList>
    </citation>
    <scope>NUCLEOTIDE SEQUENCE [LARGE SCALE GENOMIC DNA]</scope>
    <source>
        <strain evidence="6">RWD-64-598 SS2</strain>
    </source>
</reference>
<feature type="region of interest" description="Disordered" evidence="4">
    <location>
        <begin position="1"/>
        <end position="39"/>
    </location>
</feature>
<dbReference type="PANTHER" id="PTHR13031">
    <property type="entry name" value="RIBONUCLEASE P SUBUNIT P30"/>
    <property type="match status" value="1"/>
</dbReference>
<organism evidence="5 6">
    <name type="scientific">Coniophora puteana (strain RWD-64-598)</name>
    <name type="common">Brown rot fungus</name>
    <dbReference type="NCBI Taxonomy" id="741705"/>
    <lineage>
        <taxon>Eukaryota</taxon>
        <taxon>Fungi</taxon>
        <taxon>Dikarya</taxon>
        <taxon>Basidiomycota</taxon>
        <taxon>Agaricomycotina</taxon>
        <taxon>Agaricomycetes</taxon>
        <taxon>Agaricomycetidae</taxon>
        <taxon>Boletales</taxon>
        <taxon>Coniophorineae</taxon>
        <taxon>Coniophoraceae</taxon>
        <taxon>Coniophora</taxon>
    </lineage>
</organism>
<dbReference type="InterPro" id="IPR002738">
    <property type="entry name" value="RNase_P_p30"/>
</dbReference>
<gene>
    <name evidence="5" type="ORF">CONPUDRAFT_156124</name>
</gene>
<dbReference type="OMA" id="ACLTHSL"/>
<comment type="similarity">
    <text evidence="2">Belongs to the eukaryotic/archaeal RNase P protein component 3 family.</text>
</comment>
<proteinExistence type="inferred from homology"/>
<dbReference type="GO" id="GO:0008033">
    <property type="term" value="P:tRNA processing"/>
    <property type="evidence" value="ECO:0007669"/>
    <property type="project" value="UniProtKB-KW"/>
</dbReference>
<keyword evidence="3" id="KW-0819">tRNA processing</keyword>
<dbReference type="Gene3D" id="3.20.20.140">
    <property type="entry name" value="Metal-dependent hydrolases"/>
    <property type="match status" value="1"/>
</dbReference>
<dbReference type="GO" id="GO:0003723">
    <property type="term" value="F:RNA binding"/>
    <property type="evidence" value="ECO:0007669"/>
    <property type="project" value="TreeGrafter"/>
</dbReference>
<evidence type="ECO:0000313" key="5">
    <source>
        <dbReference type="EMBL" id="EIW78115.1"/>
    </source>
</evidence>
<dbReference type="GO" id="GO:0005655">
    <property type="term" value="C:nucleolar ribonuclease P complex"/>
    <property type="evidence" value="ECO:0007669"/>
    <property type="project" value="TreeGrafter"/>
</dbReference>
<evidence type="ECO:0000256" key="1">
    <source>
        <dbReference type="ARBA" id="ARBA00004123"/>
    </source>
</evidence>